<dbReference type="InterPro" id="IPR051402">
    <property type="entry name" value="KPR-Related"/>
</dbReference>
<dbReference type="InterPro" id="IPR013332">
    <property type="entry name" value="KPR_N"/>
</dbReference>
<sequence length="305" mass="33812">MNIVILGAGALGAYFGARWQEAGQHVTYLVRSKRAQQLREHGLHIHSVQGDYEVTNLQFVESAEDISTADLVLLAVKGYHLPTTYSALDVLVEKGAKVLPILNGNEHFEMLQTRYGTENVLGGLAFIIATLDKNGHVVHTSKAHDMVFGALHPSQNELCATLQKISESANFKSTWSDDIEEAIWNKYMFIHAFSGITTASNLPIGPISEQEATIKIAYKLLEEMKDLAKASGVSITEKHVKDGFDKLHQFHPEATSSMHQDRRKGLQLEVEHIHGGALRQAKKLGLTLPYTETIYGIIKPFDVRS</sequence>
<dbReference type="InterPro" id="IPR013752">
    <property type="entry name" value="KPA_reductase"/>
</dbReference>
<dbReference type="GO" id="GO:0008677">
    <property type="term" value="F:2-dehydropantoate 2-reductase activity"/>
    <property type="evidence" value="ECO:0007669"/>
    <property type="project" value="UniProtKB-EC"/>
</dbReference>
<dbReference type="Pfam" id="PF08546">
    <property type="entry name" value="ApbA_C"/>
    <property type="match status" value="1"/>
</dbReference>
<reference evidence="7 8" key="1">
    <citation type="submission" date="2019-07" db="EMBL/GenBank/DDBJ databases">
        <authorList>
            <person name="Li J."/>
        </authorList>
    </citation>
    <scope>NUCLEOTIDE SEQUENCE [LARGE SCALE GENOMIC DNA]</scope>
    <source>
        <strain evidence="7 8">TKL69</strain>
    </source>
</reference>
<dbReference type="EC" id="1.1.1.169" evidence="4"/>
<dbReference type="NCBIfam" id="TIGR00745">
    <property type="entry name" value="apbA_panE"/>
    <property type="match status" value="1"/>
</dbReference>
<keyword evidence="3 4" id="KW-0560">Oxidoreductase</keyword>
<dbReference type="SUPFAM" id="SSF51735">
    <property type="entry name" value="NAD(P)-binding Rossmann-fold domains"/>
    <property type="match status" value="1"/>
</dbReference>
<evidence type="ECO:0000256" key="1">
    <source>
        <dbReference type="ARBA" id="ARBA00007870"/>
    </source>
</evidence>
<dbReference type="FunFam" id="1.10.1040.10:FF:000017">
    <property type="entry name" value="2-dehydropantoate 2-reductase"/>
    <property type="match status" value="1"/>
</dbReference>
<name>A0A516KIP0_9BACI</name>
<feature type="domain" description="Ketopantoate reductase N-terminal" evidence="5">
    <location>
        <begin position="3"/>
        <end position="151"/>
    </location>
</feature>
<evidence type="ECO:0000256" key="2">
    <source>
        <dbReference type="ARBA" id="ARBA00022857"/>
    </source>
</evidence>
<organism evidence="7 8">
    <name type="scientific">Radiobacillus deserti</name>
    <dbReference type="NCBI Taxonomy" id="2594883"/>
    <lineage>
        <taxon>Bacteria</taxon>
        <taxon>Bacillati</taxon>
        <taxon>Bacillota</taxon>
        <taxon>Bacilli</taxon>
        <taxon>Bacillales</taxon>
        <taxon>Bacillaceae</taxon>
        <taxon>Radiobacillus</taxon>
    </lineage>
</organism>
<comment type="similarity">
    <text evidence="1 4">Belongs to the ketopantoate reductase family.</text>
</comment>
<dbReference type="InterPro" id="IPR003710">
    <property type="entry name" value="ApbA"/>
</dbReference>
<dbReference type="Gene3D" id="1.10.1040.10">
    <property type="entry name" value="N-(1-d-carboxylethyl)-l-norvaline Dehydrogenase, domain 2"/>
    <property type="match status" value="1"/>
</dbReference>
<evidence type="ECO:0000313" key="7">
    <source>
        <dbReference type="EMBL" id="QDP41241.1"/>
    </source>
</evidence>
<dbReference type="Pfam" id="PF02558">
    <property type="entry name" value="ApbA"/>
    <property type="match status" value="1"/>
</dbReference>
<keyword evidence="2 4" id="KW-0521">NADP</keyword>
<dbReference type="KEGG" id="aqt:FN924_14250"/>
<dbReference type="InterPro" id="IPR036291">
    <property type="entry name" value="NAD(P)-bd_dom_sf"/>
</dbReference>
<evidence type="ECO:0000259" key="5">
    <source>
        <dbReference type="Pfam" id="PF02558"/>
    </source>
</evidence>
<keyword evidence="4" id="KW-0566">Pantothenate biosynthesis</keyword>
<accession>A0A516KIP0</accession>
<dbReference type="Gene3D" id="3.40.50.720">
    <property type="entry name" value="NAD(P)-binding Rossmann-like Domain"/>
    <property type="match status" value="1"/>
</dbReference>
<dbReference type="InterPro" id="IPR013328">
    <property type="entry name" value="6PGD_dom2"/>
</dbReference>
<gene>
    <name evidence="7" type="ORF">FN924_14250</name>
</gene>
<dbReference type="EMBL" id="CP041666">
    <property type="protein sequence ID" value="QDP41241.1"/>
    <property type="molecule type" value="Genomic_DNA"/>
</dbReference>
<dbReference type="AlphaFoldDB" id="A0A516KIP0"/>
<dbReference type="Proteomes" id="UP000315215">
    <property type="component" value="Chromosome"/>
</dbReference>
<dbReference type="InterPro" id="IPR008927">
    <property type="entry name" value="6-PGluconate_DH-like_C_sf"/>
</dbReference>
<dbReference type="PANTHER" id="PTHR21708">
    <property type="entry name" value="PROBABLE 2-DEHYDROPANTOATE 2-REDUCTASE"/>
    <property type="match status" value="1"/>
</dbReference>
<keyword evidence="8" id="KW-1185">Reference proteome</keyword>
<dbReference type="OrthoDB" id="9793586at2"/>
<dbReference type="SUPFAM" id="SSF48179">
    <property type="entry name" value="6-phosphogluconate dehydrogenase C-terminal domain-like"/>
    <property type="match status" value="1"/>
</dbReference>
<dbReference type="PANTHER" id="PTHR21708:SF26">
    <property type="entry name" value="2-DEHYDROPANTOATE 2-REDUCTASE"/>
    <property type="match status" value="1"/>
</dbReference>
<dbReference type="GO" id="GO:0015940">
    <property type="term" value="P:pantothenate biosynthetic process"/>
    <property type="evidence" value="ECO:0007669"/>
    <property type="project" value="UniProtKB-UniPathway"/>
</dbReference>
<dbReference type="RefSeq" id="WP_143895582.1">
    <property type="nucleotide sequence ID" value="NZ_CP041666.1"/>
</dbReference>
<protein>
    <recommendedName>
        <fullName evidence="4">2-dehydropantoate 2-reductase</fullName>
        <ecNumber evidence="4">1.1.1.169</ecNumber>
    </recommendedName>
    <alternativeName>
        <fullName evidence="4">Ketopantoate reductase</fullName>
    </alternativeName>
</protein>
<comment type="catalytic activity">
    <reaction evidence="4">
        <text>(R)-pantoate + NADP(+) = 2-dehydropantoate + NADPH + H(+)</text>
        <dbReference type="Rhea" id="RHEA:16233"/>
        <dbReference type="ChEBI" id="CHEBI:11561"/>
        <dbReference type="ChEBI" id="CHEBI:15378"/>
        <dbReference type="ChEBI" id="CHEBI:15980"/>
        <dbReference type="ChEBI" id="CHEBI:57783"/>
        <dbReference type="ChEBI" id="CHEBI:58349"/>
        <dbReference type="EC" id="1.1.1.169"/>
    </reaction>
</comment>
<dbReference type="FunFam" id="3.40.50.720:FF:000307">
    <property type="entry name" value="2-dehydropantoate 2-reductase"/>
    <property type="match status" value="1"/>
</dbReference>
<dbReference type="UniPathway" id="UPA00028">
    <property type="reaction ID" value="UER00004"/>
</dbReference>
<evidence type="ECO:0000313" key="8">
    <source>
        <dbReference type="Proteomes" id="UP000315215"/>
    </source>
</evidence>
<evidence type="ECO:0000256" key="3">
    <source>
        <dbReference type="ARBA" id="ARBA00023002"/>
    </source>
</evidence>
<proteinExistence type="inferred from homology"/>
<comment type="pathway">
    <text evidence="4">Cofactor biosynthesis; (R)-pantothenate biosynthesis; (R)-pantoate from 3-methyl-2-oxobutanoate: step 2/2.</text>
</comment>
<comment type="function">
    <text evidence="4">Catalyzes the NADPH-dependent reduction of ketopantoate into pantoic acid.</text>
</comment>
<dbReference type="GO" id="GO:0005737">
    <property type="term" value="C:cytoplasm"/>
    <property type="evidence" value="ECO:0007669"/>
    <property type="project" value="TreeGrafter"/>
</dbReference>
<feature type="domain" description="Ketopantoate reductase C-terminal" evidence="6">
    <location>
        <begin position="178"/>
        <end position="299"/>
    </location>
</feature>
<evidence type="ECO:0000256" key="4">
    <source>
        <dbReference type="RuleBase" id="RU362068"/>
    </source>
</evidence>
<evidence type="ECO:0000259" key="6">
    <source>
        <dbReference type="Pfam" id="PF08546"/>
    </source>
</evidence>